<keyword evidence="8" id="KW-1185">Reference proteome</keyword>
<evidence type="ECO:0000313" key="7">
    <source>
        <dbReference type="EMBL" id="MCC9293512.1"/>
    </source>
</evidence>
<comment type="caution">
    <text evidence="7">The sequence shown here is derived from an EMBL/GenBank/DDBJ whole genome shotgun (WGS) entry which is preliminary data.</text>
</comment>
<dbReference type="Proteomes" id="UP001165422">
    <property type="component" value="Unassembled WGS sequence"/>
</dbReference>
<feature type="transmembrane region" description="Helical" evidence="5">
    <location>
        <begin position="29"/>
        <end position="48"/>
    </location>
</feature>
<dbReference type="InterPro" id="IPR007829">
    <property type="entry name" value="TM2"/>
</dbReference>
<comment type="subcellular location">
    <subcellularLocation>
        <location evidence="1">Membrane</location>
        <topology evidence="1">Multi-pass membrane protein</topology>
    </subcellularLocation>
</comment>
<keyword evidence="2 5" id="KW-0812">Transmembrane</keyword>
<proteinExistence type="predicted"/>
<accession>A0ABS8N140</accession>
<sequence length="132" mass="14558">MSIKEKEQLTEKQMSILNSEMDKRKKSVGLSYVLFIFFGSLGVHKFYLGNKKMGIIYLVLGIFGWIAILTGGISAISSEGASGGGASIIGLICIIVLAIMLLVDLFTIPKQVRKEYEEEEQIVINSLLNNNQ</sequence>
<reference evidence="7" key="1">
    <citation type="submission" date="2021-11" db="EMBL/GenBank/DDBJ databases">
        <authorList>
            <person name="Qingchun L."/>
            <person name="Dong Z."/>
            <person name="Zongwei Q."/>
            <person name="Jia Z."/>
            <person name="Duotao L."/>
        </authorList>
    </citation>
    <scope>NUCLEOTIDE SEQUENCE</scope>
    <source>
        <strain evidence="7">WLY-B-L2</strain>
    </source>
</reference>
<keyword evidence="3 5" id="KW-1133">Transmembrane helix</keyword>
<feature type="transmembrane region" description="Helical" evidence="5">
    <location>
        <begin position="55"/>
        <end position="76"/>
    </location>
</feature>
<evidence type="ECO:0000256" key="4">
    <source>
        <dbReference type="ARBA" id="ARBA00023136"/>
    </source>
</evidence>
<evidence type="ECO:0000256" key="1">
    <source>
        <dbReference type="ARBA" id="ARBA00004141"/>
    </source>
</evidence>
<evidence type="ECO:0000313" key="8">
    <source>
        <dbReference type="Proteomes" id="UP001165422"/>
    </source>
</evidence>
<feature type="domain" description="TM2" evidence="6">
    <location>
        <begin position="25"/>
        <end position="71"/>
    </location>
</feature>
<evidence type="ECO:0000259" key="6">
    <source>
        <dbReference type="Pfam" id="PF05154"/>
    </source>
</evidence>
<dbReference type="RefSeq" id="WP_229980527.1">
    <property type="nucleotide sequence ID" value="NZ_JAJJPB010000001.1"/>
</dbReference>
<evidence type="ECO:0000256" key="3">
    <source>
        <dbReference type="ARBA" id="ARBA00022989"/>
    </source>
</evidence>
<name>A0ABS8N140_9CLOT</name>
<evidence type="ECO:0000256" key="2">
    <source>
        <dbReference type="ARBA" id="ARBA00022692"/>
    </source>
</evidence>
<feature type="transmembrane region" description="Helical" evidence="5">
    <location>
        <begin position="88"/>
        <end position="108"/>
    </location>
</feature>
<keyword evidence="4 5" id="KW-0472">Membrane</keyword>
<dbReference type="Pfam" id="PF05154">
    <property type="entry name" value="TM2"/>
    <property type="match status" value="1"/>
</dbReference>
<evidence type="ECO:0000256" key="5">
    <source>
        <dbReference type="SAM" id="Phobius"/>
    </source>
</evidence>
<organism evidence="7 8">
    <name type="scientific">Clostridium aromativorans</name>
    <dbReference type="NCBI Taxonomy" id="2836848"/>
    <lineage>
        <taxon>Bacteria</taxon>
        <taxon>Bacillati</taxon>
        <taxon>Bacillota</taxon>
        <taxon>Clostridia</taxon>
        <taxon>Eubacteriales</taxon>
        <taxon>Clostridiaceae</taxon>
        <taxon>Clostridium</taxon>
    </lineage>
</organism>
<dbReference type="EMBL" id="JAJJPB010000001">
    <property type="protein sequence ID" value="MCC9293512.1"/>
    <property type="molecule type" value="Genomic_DNA"/>
</dbReference>
<protein>
    <submittedName>
        <fullName evidence="7">TM2 domain-containing protein</fullName>
    </submittedName>
</protein>
<gene>
    <name evidence="7" type="ORF">LN736_01295</name>
</gene>